<proteinExistence type="inferred from homology"/>
<dbReference type="OrthoDB" id="108365at2759"/>
<evidence type="ECO:0000256" key="4">
    <source>
        <dbReference type="ARBA" id="ARBA00012142"/>
    </source>
</evidence>
<evidence type="ECO:0000256" key="11">
    <source>
        <dbReference type="ARBA" id="ARBA00023152"/>
    </source>
</evidence>
<dbReference type="PRINTS" id="PR01050">
    <property type="entry name" value="PYRUVTKNASE"/>
</dbReference>
<dbReference type="InterPro" id="IPR001697">
    <property type="entry name" value="Pyr_Knase"/>
</dbReference>
<evidence type="ECO:0000256" key="2">
    <source>
        <dbReference type="ARBA" id="ARBA00004997"/>
    </source>
</evidence>
<dbReference type="SUPFAM" id="SSF51621">
    <property type="entry name" value="Phosphoenolpyruvate/pyruvate domain"/>
    <property type="match status" value="1"/>
</dbReference>
<protein>
    <recommendedName>
        <fullName evidence="4 13">Pyruvate kinase</fullName>
        <ecNumber evidence="4 13">2.7.1.40</ecNumber>
    </recommendedName>
</protein>
<dbReference type="Pfam" id="PF00224">
    <property type="entry name" value="PK"/>
    <property type="match status" value="1"/>
</dbReference>
<evidence type="ECO:0000256" key="5">
    <source>
        <dbReference type="ARBA" id="ARBA00022679"/>
    </source>
</evidence>
<keyword evidence="6" id="KW-0479">Metal-binding</keyword>
<dbReference type="Gene3D" id="1.10.238.10">
    <property type="entry name" value="EF-hand"/>
    <property type="match status" value="1"/>
</dbReference>
<comment type="catalytic activity">
    <reaction evidence="13">
        <text>pyruvate + ATP = phosphoenolpyruvate + ADP + H(+)</text>
        <dbReference type="Rhea" id="RHEA:18157"/>
        <dbReference type="ChEBI" id="CHEBI:15361"/>
        <dbReference type="ChEBI" id="CHEBI:15378"/>
        <dbReference type="ChEBI" id="CHEBI:30616"/>
        <dbReference type="ChEBI" id="CHEBI:58702"/>
        <dbReference type="ChEBI" id="CHEBI:456216"/>
        <dbReference type="EC" id="2.7.1.40"/>
    </reaction>
</comment>
<dbReference type="PANTHER" id="PTHR11817">
    <property type="entry name" value="PYRUVATE KINASE"/>
    <property type="match status" value="1"/>
</dbReference>
<dbReference type="InterPro" id="IPR015813">
    <property type="entry name" value="Pyrv/PenolPyrv_kinase-like_dom"/>
</dbReference>
<comment type="pathway">
    <text evidence="2 13">Carbohydrate degradation; glycolysis; pyruvate from D-glyceraldehyde 3-phosphate: step 5/5.</text>
</comment>
<keyword evidence="10 13" id="KW-0460">Magnesium</keyword>
<evidence type="ECO:0000256" key="7">
    <source>
        <dbReference type="ARBA" id="ARBA00022741"/>
    </source>
</evidence>
<keyword evidence="5 13" id="KW-0808">Transferase</keyword>
<keyword evidence="8 13" id="KW-0418">Kinase</keyword>
<dbReference type="SUPFAM" id="SSF52935">
    <property type="entry name" value="PK C-terminal domain-like"/>
    <property type="match status" value="1"/>
</dbReference>
<feature type="domain" description="Pyruvate kinase C-terminal" evidence="15">
    <location>
        <begin position="462"/>
        <end position="567"/>
    </location>
</feature>
<dbReference type="NCBIfam" id="TIGR01064">
    <property type="entry name" value="pyruv_kin"/>
    <property type="match status" value="1"/>
</dbReference>
<dbReference type="InterPro" id="IPR036918">
    <property type="entry name" value="Pyrv_Knase_C_sf"/>
</dbReference>
<dbReference type="AlphaFoldDB" id="A0A7J7IJU1"/>
<evidence type="ECO:0000256" key="1">
    <source>
        <dbReference type="ARBA" id="ARBA00001958"/>
    </source>
</evidence>
<keyword evidence="12" id="KW-0670">Pyruvate</keyword>
<evidence type="ECO:0000256" key="13">
    <source>
        <dbReference type="RuleBase" id="RU000504"/>
    </source>
</evidence>
<gene>
    <name evidence="16" type="ORF">F1559_001714</name>
</gene>
<dbReference type="Gene3D" id="3.20.20.60">
    <property type="entry name" value="Phosphoenolpyruvate-binding domains"/>
    <property type="match status" value="1"/>
</dbReference>
<evidence type="ECO:0000256" key="3">
    <source>
        <dbReference type="ARBA" id="ARBA00008663"/>
    </source>
</evidence>
<organism evidence="16 17">
    <name type="scientific">Cyanidiococcus yangmingshanensis</name>
    <dbReference type="NCBI Taxonomy" id="2690220"/>
    <lineage>
        <taxon>Eukaryota</taxon>
        <taxon>Rhodophyta</taxon>
        <taxon>Bangiophyceae</taxon>
        <taxon>Cyanidiales</taxon>
        <taxon>Cyanidiaceae</taxon>
        <taxon>Cyanidiococcus</taxon>
    </lineage>
</organism>
<evidence type="ECO:0000313" key="17">
    <source>
        <dbReference type="Proteomes" id="UP000530660"/>
    </source>
</evidence>
<dbReference type="GO" id="GO:0004743">
    <property type="term" value="F:pyruvate kinase activity"/>
    <property type="evidence" value="ECO:0007669"/>
    <property type="project" value="UniProtKB-EC"/>
</dbReference>
<dbReference type="Gene3D" id="2.40.33.10">
    <property type="entry name" value="PK beta-barrel domain-like"/>
    <property type="match status" value="1"/>
</dbReference>
<dbReference type="GO" id="GO:0030955">
    <property type="term" value="F:potassium ion binding"/>
    <property type="evidence" value="ECO:0007669"/>
    <property type="project" value="InterPro"/>
</dbReference>
<evidence type="ECO:0000256" key="9">
    <source>
        <dbReference type="ARBA" id="ARBA00022840"/>
    </source>
</evidence>
<dbReference type="SUPFAM" id="SSF50800">
    <property type="entry name" value="PK beta-barrel domain-like"/>
    <property type="match status" value="1"/>
</dbReference>
<dbReference type="InterPro" id="IPR040442">
    <property type="entry name" value="Pyrv_kinase-like_dom_sf"/>
</dbReference>
<dbReference type="InterPro" id="IPR015793">
    <property type="entry name" value="Pyrv_Knase_brl"/>
</dbReference>
<evidence type="ECO:0000256" key="10">
    <source>
        <dbReference type="ARBA" id="ARBA00022842"/>
    </source>
</evidence>
<dbReference type="EMBL" id="VWRR01000008">
    <property type="protein sequence ID" value="KAF6002969.1"/>
    <property type="molecule type" value="Genomic_DNA"/>
</dbReference>
<comment type="cofactor">
    <cofactor evidence="1">
        <name>K(+)</name>
        <dbReference type="ChEBI" id="CHEBI:29103"/>
    </cofactor>
</comment>
<keyword evidence="17" id="KW-1185">Reference proteome</keyword>
<evidence type="ECO:0000259" key="14">
    <source>
        <dbReference type="Pfam" id="PF00224"/>
    </source>
</evidence>
<reference evidence="16 17" key="1">
    <citation type="journal article" date="2020" name="J. Phycol.">
        <title>Comparative genome analysis reveals Cyanidiococcus gen. nov., a new extremophilic red algal genus sister to Cyanidioschyzon (Cyanidioschyzonaceae, Rhodophyta).</title>
        <authorList>
            <person name="Liu S.-L."/>
            <person name="Chiang Y.-R."/>
            <person name="Yoon H.S."/>
            <person name="Fu H.-Y."/>
        </authorList>
    </citation>
    <scope>NUCLEOTIDE SEQUENCE [LARGE SCALE GENOMIC DNA]</scope>
    <source>
        <strain evidence="16 17">THAL066</strain>
    </source>
</reference>
<evidence type="ECO:0000259" key="15">
    <source>
        <dbReference type="Pfam" id="PF02887"/>
    </source>
</evidence>
<keyword evidence="11 13" id="KW-0324">Glycolysis</keyword>
<dbReference type="GO" id="GO:0000287">
    <property type="term" value="F:magnesium ion binding"/>
    <property type="evidence" value="ECO:0007669"/>
    <property type="project" value="InterPro"/>
</dbReference>
<evidence type="ECO:0000256" key="12">
    <source>
        <dbReference type="ARBA" id="ARBA00023317"/>
    </source>
</evidence>
<keyword evidence="9" id="KW-0067">ATP-binding</keyword>
<dbReference type="GO" id="GO:0005524">
    <property type="term" value="F:ATP binding"/>
    <property type="evidence" value="ECO:0007669"/>
    <property type="project" value="UniProtKB-KW"/>
</dbReference>
<comment type="caution">
    <text evidence="16">The sequence shown here is derived from an EMBL/GenBank/DDBJ whole genome shotgun (WGS) entry which is preliminary data.</text>
</comment>
<feature type="domain" description="Pyruvate kinase barrel" evidence="14">
    <location>
        <begin position="90"/>
        <end position="419"/>
    </location>
</feature>
<dbReference type="Proteomes" id="UP000530660">
    <property type="component" value="Unassembled WGS sequence"/>
</dbReference>
<dbReference type="GO" id="GO:0016301">
    <property type="term" value="F:kinase activity"/>
    <property type="evidence" value="ECO:0007669"/>
    <property type="project" value="UniProtKB-KW"/>
</dbReference>
<dbReference type="InterPro" id="IPR015806">
    <property type="entry name" value="Pyrv_Knase_insert_dom_sf"/>
</dbReference>
<dbReference type="EC" id="2.7.1.40" evidence="4 13"/>
<keyword evidence="7" id="KW-0547">Nucleotide-binding</keyword>
<dbReference type="InterPro" id="IPR015795">
    <property type="entry name" value="Pyrv_Knase_C"/>
</dbReference>
<accession>A0A7J7IJU1</accession>
<evidence type="ECO:0000313" key="16">
    <source>
        <dbReference type="EMBL" id="KAF6002969.1"/>
    </source>
</evidence>
<sequence length="695" mass="77036">MGFGEVLGFGRIPLRNGFGLSARPVVARRRSSLQLRLTLTEEEAAAPTPETPRSSGPSIASLFPERFRPFLNVLDDGSLSVVDIPAFNARRTKIVCTIGPVTASYEQLLKMAALGMNVVRLNMSHGDYVFHDRVIGHVRRINTESPFVLATMLDIGSFDQVRLGEFPGKDLVLNAGDQLTITARHEASYPENVTEVSDDAFMDVVQRGDVIEVRGNLDGSVVLLRIQEICNGGKDARCVAMEAGRIRSRAPIAIRGKSFKSSLPQSGAFEHDLEFAIRERVEMVALSFVERAEQIMEVKAQLRQNGASNTAVVAKIESAAALEHLPGIVQEADAIMIARGDLGTDIRYDMVPFWQQKISQICRVYAKPCIVSTHFLESMVLYPTPTRAEVTDIAEAVKQQVDALMLTSETASGKYPLRALSLMSRVALRIESKLATGMNPSRQIPRFQTNNSWSPDVLRSAERVCVTACAISEQLEAAAILCFTQRGFMATLLSRCRPGCPIYAFTSSVMARNKMSMLYGVRPFRILFDGDPEVTVQRAMDELRDRKALRPGDRVVVVADVLGGRNRATEEEMLLVFGSLDRENRGHISRALVRRGLRELGLKAADDVELETWLDDYDQDQALIEECTIAPNYDECMEQVAGGIEGNNSEQAPVLDSAKTRARRRMLDQVDYAAFRQLVQDSAEIVQTIQFRVME</sequence>
<comment type="similarity">
    <text evidence="3 13">Belongs to the pyruvate kinase family.</text>
</comment>
<evidence type="ECO:0000256" key="6">
    <source>
        <dbReference type="ARBA" id="ARBA00022723"/>
    </source>
</evidence>
<name>A0A7J7IJU1_9RHOD</name>
<dbReference type="Pfam" id="PF02887">
    <property type="entry name" value="PK_C"/>
    <property type="match status" value="1"/>
</dbReference>
<dbReference type="InterPro" id="IPR011037">
    <property type="entry name" value="Pyrv_Knase-like_insert_dom_sf"/>
</dbReference>
<dbReference type="UniPathway" id="UPA00109">
    <property type="reaction ID" value="UER00188"/>
</dbReference>
<dbReference type="Gene3D" id="3.40.1380.20">
    <property type="entry name" value="Pyruvate kinase, C-terminal domain"/>
    <property type="match status" value="1"/>
</dbReference>
<evidence type="ECO:0000256" key="8">
    <source>
        <dbReference type="ARBA" id="ARBA00022777"/>
    </source>
</evidence>